<comment type="caution">
    <text evidence="1">The sequence shown here is derived from an EMBL/GenBank/DDBJ whole genome shotgun (WGS) entry which is preliminary data.</text>
</comment>
<evidence type="ECO:0000313" key="1">
    <source>
        <dbReference type="EMBL" id="EEI64207.1"/>
    </source>
</evidence>
<reference evidence="1 2" key="1">
    <citation type="submission" date="2009-01" db="EMBL/GenBank/DDBJ databases">
        <authorList>
            <person name="Qin X."/>
            <person name="Bachman B."/>
            <person name="Battles P."/>
            <person name="Bell A."/>
            <person name="Bess C."/>
            <person name="Bickham C."/>
            <person name="Chaboub L."/>
            <person name="Chen D."/>
            <person name="Coyle M."/>
            <person name="Deiros D.R."/>
            <person name="Dinh H."/>
            <person name="Forbes L."/>
            <person name="Fowler G."/>
            <person name="Francisco L."/>
            <person name="Fu Q."/>
            <person name="Gubbala S."/>
            <person name="Hale W."/>
            <person name="Han Y."/>
            <person name="Hemphill L."/>
            <person name="Highlander S.K."/>
            <person name="Hirani K."/>
            <person name="Hogues M."/>
            <person name="Jackson L."/>
            <person name="Jakkamsetti A."/>
            <person name="Javaid M."/>
            <person name="Jiang H."/>
            <person name="Korchina V."/>
            <person name="Kovar C."/>
            <person name="Lara F."/>
            <person name="Lee S."/>
            <person name="Mata R."/>
            <person name="Mathew T."/>
            <person name="Moen C."/>
            <person name="Morales K."/>
            <person name="Munidasa M."/>
            <person name="Nazareth L."/>
            <person name="Ngo R."/>
            <person name="Nguyen L."/>
            <person name="Okwuonu G."/>
            <person name="Ongeri F."/>
            <person name="Patil S."/>
            <person name="Petrosino J."/>
            <person name="Pham C."/>
            <person name="Pham P."/>
            <person name="Pu L.-L."/>
            <person name="Puazo M."/>
            <person name="Raj R."/>
            <person name="Reid J."/>
            <person name="Rouhana J."/>
            <person name="Saada N."/>
            <person name="Shang Y."/>
            <person name="Simmons D."/>
            <person name="Thornton R."/>
            <person name="Warren J."/>
            <person name="Weissenberger G."/>
            <person name="Zhang J."/>
            <person name="Zhang L."/>
            <person name="Zhou C."/>
            <person name="Zhu D."/>
            <person name="Muzny D."/>
            <person name="Worley K."/>
            <person name="Gibbs R."/>
        </authorList>
    </citation>
    <scope>NUCLEOTIDE SEQUENCE [LARGE SCALE GENOMIC DNA]</scope>
    <source>
        <strain evidence="1 2">ATCC 51866</strain>
    </source>
</reference>
<accession>A0ABM9XSQ3</accession>
<gene>
    <name evidence="1" type="ORF">HMPREF0293_0294</name>
</gene>
<keyword evidence="2" id="KW-1185">Reference proteome</keyword>
<dbReference type="Proteomes" id="UP000006237">
    <property type="component" value="Unassembled WGS sequence"/>
</dbReference>
<proteinExistence type="predicted"/>
<evidence type="ECO:0000313" key="2">
    <source>
        <dbReference type="Proteomes" id="UP000006237"/>
    </source>
</evidence>
<sequence length="58" mass="6401">MGAVAVTLNERLLPKEQRPNTKATTANTNAPLNERLLPKEQRRGLFMATPSFGLIVPQ</sequence>
<protein>
    <submittedName>
        <fullName evidence="1">Uncharacterized protein</fullName>
    </submittedName>
</protein>
<dbReference type="EMBL" id="ACHF01000011">
    <property type="protein sequence ID" value="EEI64207.1"/>
    <property type="molecule type" value="Genomic_DNA"/>
</dbReference>
<organism evidence="1 2">
    <name type="scientific">Corynebacterium glucuronolyticum ATCC 51866</name>
    <dbReference type="NCBI Taxonomy" id="548478"/>
    <lineage>
        <taxon>Bacteria</taxon>
        <taxon>Bacillati</taxon>
        <taxon>Actinomycetota</taxon>
        <taxon>Actinomycetes</taxon>
        <taxon>Mycobacteriales</taxon>
        <taxon>Corynebacteriaceae</taxon>
        <taxon>Corynebacterium</taxon>
    </lineage>
</organism>
<name>A0ABM9XSQ3_9CORY</name>